<reference evidence="1 2" key="1">
    <citation type="journal article" date="2015" name="Genome Announc.">
        <title>Genome Sequence of a Sulfate-Reducing Thermophilic Bacterium, Thermodesulfobacterium commune DSM 2178T (Phylum Thermodesulfobacteria).</title>
        <authorList>
            <person name="Bhatnagar S."/>
            <person name="Badger J.H."/>
            <person name="Madupu R."/>
            <person name="Khouri H.M."/>
            <person name="O'Connor E.M."/>
            <person name="Robb F.T."/>
            <person name="Ward N.L."/>
            <person name="Eisen J.A."/>
        </authorList>
    </citation>
    <scope>NUCLEOTIDE SEQUENCE [LARGE SCALE GENOMIC DNA]</scope>
    <source>
        <strain evidence="1 2">DSM 2178</strain>
    </source>
</reference>
<accession>A0A075WUP7</accession>
<organism evidence="1 2">
    <name type="scientific">Thermodesulfobacterium commune DSM 2178</name>
    <dbReference type="NCBI Taxonomy" id="289377"/>
    <lineage>
        <taxon>Bacteria</taxon>
        <taxon>Pseudomonadati</taxon>
        <taxon>Thermodesulfobacteriota</taxon>
        <taxon>Thermodesulfobacteria</taxon>
        <taxon>Thermodesulfobacteriales</taxon>
        <taxon>Thermodesulfobacteriaceae</taxon>
        <taxon>Thermodesulfobacterium</taxon>
    </lineage>
</organism>
<dbReference type="HOGENOM" id="CLU_2902825_0_0_0"/>
<dbReference type="KEGG" id="tcm:HL41_04885"/>
<dbReference type="PaxDb" id="289377-HL41_04885"/>
<dbReference type="EMBL" id="CP008796">
    <property type="protein sequence ID" value="AIH04148.1"/>
    <property type="molecule type" value="Genomic_DNA"/>
</dbReference>
<gene>
    <name evidence="1" type="ORF">HL41_04885</name>
</gene>
<protein>
    <recommendedName>
        <fullName evidence="3">AP2/ERF domain-containing protein</fullName>
    </recommendedName>
</protein>
<proteinExistence type="predicted"/>
<sequence length="62" mass="7612">MAIRPYKNKKDCWIVDISLGRKHRFRQIFHGTYEEAKVFEQELKKNFLSIYEKFQTSLIFQI</sequence>
<dbReference type="AlphaFoldDB" id="A0A075WUP7"/>
<dbReference type="Proteomes" id="UP000028481">
    <property type="component" value="Chromosome"/>
</dbReference>
<evidence type="ECO:0000313" key="1">
    <source>
        <dbReference type="EMBL" id="AIH04148.1"/>
    </source>
</evidence>
<name>A0A075WUP7_9BACT</name>
<evidence type="ECO:0000313" key="2">
    <source>
        <dbReference type="Proteomes" id="UP000028481"/>
    </source>
</evidence>
<evidence type="ECO:0008006" key="3">
    <source>
        <dbReference type="Google" id="ProtNLM"/>
    </source>
</evidence>
<keyword evidence="2" id="KW-1185">Reference proteome</keyword>